<evidence type="ECO:0000313" key="2">
    <source>
        <dbReference type="Ensembl" id="ENSPTRP00000069388.1"/>
    </source>
</evidence>
<reference evidence="2 3" key="1">
    <citation type="journal article" date="2005" name="Nature">
        <title>Initial sequence of the chimpanzee genome and comparison with the human genome.</title>
        <authorList>
            <consortium name="Chimpanzee sequencing and analysis consortium"/>
        </authorList>
    </citation>
    <scope>NUCLEOTIDE SEQUENCE [LARGE SCALE GENOMIC DNA]</scope>
</reference>
<dbReference type="OMA" id="REAVCCR"/>
<accession>A0A2I3RXF0</accession>
<dbReference type="Bgee" id="ENSPTRG00000046831">
    <property type="expression patterns" value="Expressed in lung and 15 other cell types or tissues"/>
</dbReference>
<dbReference type="InParanoid" id="A0A2I3RXF0"/>
<keyword evidence="3" id="KW-1185">Reference proteome</keyword>
<evidence type="ECO:0000313" key="3">
    <source>
        <dbReference type="Proteomes" id="UP000002277"/>
    </source>
</evidence>
<dbReference type="AlphaFoldDB" id="A0A2I3RXF0"/>
<dbReference type="InterPro" id="IPR010920">
    <property type="entry name" value="LSM_dom_sf"/>
</dbReference>
<dbReference type="EMBL" id="AACZ04070433">
    <property type="status" value="NOT_ANNOTATED_CDS"/>
    <property type="molecule type" value="Genomic_DNA"/>
</dbReference>
<feature type="region of interest" description="Disordered" evidence="1">
    <location>
        <begin position="42"/>
        <end position="65"/>
    </location>
</feature>
<feature type="compositionally biased region" description="Basic residues" evidence="1">
    <location>
        <begin position="42"/>
        <end position="56"/>
    </location>
</feature>
<dbReference type="SUPFAM" id="SSF50182">
    <property type="entry name" value="Sm-like ribonucleoproteins"/>
    <property type="match status" value="1"/>
</dbReference>
<dbReference type="GeneTree" id="ENSGT01000000218754"/>
<dbReference type="Ensembl" id="ENSPTRT00000088522.1">
    <property type="protein sequence ID" value="ENSPTRP00000069388.1"/>
    <property type="gene ID" value="ENSPTRG00000046831.1"/>
</dbReference>
<proteinExistence type="predicted"/>
<evidence type="ECO:0000256" key="1">
    <source>
        <dbReference type="SAM" id="MobiDB-lite"/>
    </source>
</evidence>
<protein>
    <submittedName>
        <fullName evidence="2">Uncharacterized protein</fullName>
    </submittedName>
</protein>
<dbReference type="Proteomes" id="UP000002277">
    <property type="component" value="Chromosome 12"/>
</dbReference>
<sequence length="65" mass="7195">MTLVYREPVHNIRYFTLPDSLPLDTLLVDVEPKLFVAGRGQCRRRGRGRVHGHGRGRGGPGGNVS</sequence>
<name>A0A2I3RXF0_PANTR</name>
<reference evidence="2" key="2">
    <citation type="submission" date="2025-08" db="UniProtKB">
        <authorList>
            <consortium name="Ensembl"/>
        </authorList>
    </citation>
    <scope>IDENTIFICATION</scope>
</reference>
<organism evidence="2 3">
    <name type="scientific">Pan troglodytes</name>
    <name type="common">Chimpanzee</name>
    <dbReference type="NCBI Taxonomy" id="9598"/>
    <lineage>
        <taxon>Eukaryota</taxon>
        <taxon>Metazoa</taxon>
        <taxon>Chordata</taxon>
        <taxon>Craniata</taxon>
        <taxon>Vertebrata</taxon>
        <taxon>Euteleostomi</taxon>
        <taxon>Mammalia</taxon>
        <taxon>Eutheria</taxon>
        <taxon>Euarchontoglires</taxon>
        <taxon>Primates</taxon>
        <taxon>Haplorrhini</taxon>
        <taxon>Catarrhini</taxon>
        <taxon>Hominidae</taxon>
        <taxon>Pan</taxon>
    </lineage>
</organism>
<reference evidence="2" key="3">
    <citation type="submission" date="2025-09" db="UniProtKB">
        <authorList>
            <consortium name="Ensembl"/>
        </authorList>
    </citation>
    <scope>IDENTIFICATION</scope>
</reference>